<reference evidence="10" key="1">
    <citation type="submission" date="2017-02" db="EMBL/GenBank/DDBJ databases">
        <title>Delving into the versatile metabolic prowess of the omnipresent phylum Bacteroidetes.</title>
        <authorList>
            <person name="Nobu M.K."/>
            <person name="Mei R."/>
            <person name="Narihiro T."/>
            <person name="Kuroda K."/>
            <person name="Liu W.-T."/>
        </authorList>
    </citation>
    <scope>NUCLEOTIDE SEQUENCE</scope>
    <source>
        <strain evidence="10">ADurb.Bin417</strain>
    </source>
</reference>
<keyword evidence="4 7" id="KW-0067">ATP-binding</keyword>
<evidence type="ECO:0000256" key="5">
    <source>
        <dbReference type="ARBA" id="ARBA00023146"/>
    </source>
</evidence>
<dbReference type="InterPro" id="IPR012340">
    <property type="entry name" value="NA-bd_OB-fold"/>
</dbReference>
<dbReference type="GO" id="GO:0000287">
    <property type="term" value="F:magnesium ion binding"/>
    <property type="evidence" value="ECO:0007669"/>
    <property type="project" value="UniProtKB-UniRule"/>
</dbReference>
<dbReference type="Pfam" id="PF00152">
    <property type="entry name" value="tRNA-synt_2"/>
    <property type="match status" value="1"/>
</dbReference>
<dbReference type="Pfam" id="PF01336">
    <property type="entry name" value="tRNA_anti-codon"/>
    <property type="match status" value="1"/>
</dbReference>
<dbReference type="NCBIfam" id="TIGR00499">
    <property type="entry name" value="lysS_bact"/>
    <property type="match status" value="1"/>
</dbReference>
<comment type="catalytic activity">
    <reaction evidence="6 7 8">
        <text>tRNA(Lys) + L-lysine + ATP = L-lysyl-tRNA(Lys) + AMP + diphosphate</text>
        <dbReference type="Rhea" id="RHEA:20792"/>
        <dbReference type="Rhea" id="RHEA-COMP:9696"/>
        <dbReference type="Rhea" id="RHEA-COMP:9697"/>
        <dbReference type="ChEBI" id="CHEBI:30616"/>
        <dbReference type="ChEBI" id="CHEBI:32551"/>
        <dbReference type="ChEBI" id="CHEBI:33019"/>
        <dbReference type="ChEBI" id="CHEBI:78442"/>
        <dbReference type="ChEBI" id="CHEBI:78529"/>
        <dbReference type="ChEBI" id="CHEBI:456215"/>
        <dbReference type="EC" id="6.1.1.6"/>
    </reaction>
</comment>
<accession>A0A1V5ME50</accession>
<dbReference type="Gene3D" id="2.40.50.140">
    <property type="entry name" value="Nucleic acid-binding proteins"/>
    <property type="match status" value="1"/>
</dbReference>
<gene>
    <name evidence="7 10" type="primary">lysS</name>
    <name evidence="10" type="ORF">BWY73_01174</name>
</gene>
<keyword evidence="7" id="KW-0648">Protein biosynthesis</keyword>
<dbReference type="CDD" id="cd00775">
    <property type="entry name" value="LysRS_core"/>
    <property type="match status" value="1"/>
</dbReference>
<feature type="domain" description="Aminoacyl-transfer RNA synthetases class-II family profile" evidence="9">
    <location>
        <begin position="171"/>
        <end position="487"/>
    </location>
</feature>
<feature type="binding site" evidence="7">
    <location>
        <position position="408"/>
    </location>
    <ligand>
        <name>Mg(2+)</name>
        <dbReference type="ChEBI" id="CHEBI:18420"/>
        <label>1</label>
    </ligand>
</feature>
<feature type="binding site" evidence="7">
    <location>
        <position position="408"/>
    </location>
    <ligand>
        <name>Mg(2+)</name>
        <dbReference type="ChEBI" id="CHEBI:18420"/>
        <label>2</label>
    </ligand>
</feature>
<dbReference type="Proteomes" id="UP000485484">
    <property type="component" value="Unassembled WGS sequence"/>
</dbReference>
<dbReference type="GO" id="GO:0005829">
    <property type="term" value="C:cytosol"/>
    <property type="evidence" value="ECO:0007669"/>
    <property type="project" value="TreeGrafter"/>
</dbReference>
<proteinExistence type="inferred from homology"/>
<dbReference type="InterPro" id="IPR004364">
    <property type="entry name" value="Aa-tRNA-synt_II"/>
</dbReference>
<comment type="subunit">
    <text evidence="7">Homodimer.</text>
</comment>
<dbReference type="CDD" id="cd04322">
    <property type="entry name" value="LysRS_N"/>
    <property type="match status" value="1"/>
</dbReference>
<dbReference type="PANTHER" id="PTHR42918:SF15">
    <property type="entry name" value="LYSINE--TRNA LIGASE, CHLOROPLASTIC_MITOCHONDRIAL"/>
    <property type="match status" value="1"/>
</dbReference>
<dbReference type="InterPro" id="IPR002313">
    <property type="entry name" value="Lys-tRNA-ligase_II"/>
</dbReference>
<keyword evidence="2 7" id="KW-0479">Metal-binding</keyword>
<evidence type="ECO:0000256" key="6">
    <source>
        <dbReference type="ARBA" id="ARBA00048573"/>
    </source>
</evidence>
<evidence type="ECO:0000313" key="10">
    <source>
        <dbReference type="EMBL" id="OPZ91101.1"/>
    </source>
</evidence>
<sequence>MPGSGRRLKRVKMAEEDILAERRKKLAGLLERGVEAYGRRYDRTNPIAAVTESSERVLICGRLMAWRDHGKAAFADLEDFSGRIQLYFQRDRLGDDFSRVKDLDIGDFVGVAGRPFRTRTGMLTIGVEEFTLLSKSLRPLPEKWHGLKDVEIRYRQRYLDLLANPDTRKVFATRSRIIAGIRRQLDQLGFLEVETPMMHPIPGGAEARPFVTHHNALELELYLRIAPELYLKRLLVGGLERVYEINRSFRNEGISTLHNPEFTMLELYAAYGDYRLMAELAELLILNAIDELFPDSGRRLSYQGREIDFTPPWPRLTLAELLRERLDLPGWDDRSLLLERARAGGLELDGSETVFDLLDLLFKFRIQPGLVRPTFVLDYPAEISPLAKSKPGQPGVVERFELFIGGLEVGNAYSELNDPIDQERRFQAEVRTGRPDRPKVVDEDYIEALSYGMPPAGGLGIGLDRLVMILVDTASIRDVILFPILRPVR</sequence>
<dbReference type="GO" id="GO:0004824">
    <property type="term" value="F:lysine-tRNA ligase activity"/>
    <property type="evidence" value="ECO:0007669"/>
    <property type="project" value="UniProtKB-UniRule"/>
</dbReference>
<keyword evidence="7" id="KW-0963">Cytoplasm</keyword>
<keyword evidence="1 7" id="KW-0436">Ligase</keyword>
<dbReference type="InterPro" id="IPR004365">
    <property type="entry name" value="NA-bd_OB_tRNA"/>
</dbReference>
<dbReference type="PRINTS" id="PR00982">
    <property type="entry name" value="TRNASYNTHLYS"/>
</dbReference>
<name>A0A1V5ME50_UNCT6</name>
<keyword evidence="5 7" id="KW-0030">Aminoacyl-tRNA synthetase</keyword>
<evidence type="ECO:0000256" key="3">
    <source>
        <dbReference type="ARBA" id="ARBA00022741"/>
    </source>
</evidence>
<dbReference type="InterPro" id="IPR044136">
    <property type="entry name" value="Lys-tRNA-ligase_II_N"/>
</dbReference>
<evidence type="ECO:0000256" key="7">
    <source>
        <dbReference type="HAMAP-Rule" id="MF_00252"/>
    </source>
</evidence>
<dbReference type="AlphaFoldDB" id="A0A1V5ME50"/>
<evidence type="ECO:0000259" key="9">
    <source>
        <dbReference type="PROSITE" id="PS50862"/>
    </source>
</evidence>
<feature type="binding site" evidence="7">
    <location>
        <position position="401"/>
    </location>
    <ligand>
        <name>Mg(2+)</name>
        <dbReference type="ChEBI" id="CHEBI:18420"/>
        <label>1</label>
    </ligand>
</feature>
<dbReference type="EC" id="6.1.1.6" evidence="7"/>
<dbReference type="InterPro" id="IPR006195">
    <property type="entry name" value="aa-tRNA-synth_II"/>
</dbReference>
<keyword evidence="3 7" id="KW-0547">Nucleotide-binding</keyword>
<dbReference type="HAMAP" id="MF_00252">
    <property type="entry name" value="Lys_tRNA_synth_class2"/>
    <property type="match status" value="1"/>
</dbReference>
<organism evidence="10">
    <name type="scientific">candidate division TA06 bacterium ADurb.Bin417</name>
    <dbReference type="NCBI Taxonomy" id="1852828"/>
    <lineage>
        <taxon>Bacteria</taxon>
        <taxon>Bacteria division TA06</taxon>
    </lineage>
</organism>
<dbReference type="EMBL" id="MWAK01000202">
    <property type="protein sequence ID" value="OPZ91101.1"/>
    <property type="molecule type" value="Genomic_DNA"/>
</dbReference>
<evidence type="ECO:0000256" key="1">
    <source>
        <dbReference type="ARBA" id="ARBA00022598"/>
    </source>
</evidence>
<dbReference type="PANTHER" id="PTHR42918">
    <property type="entry name" value="LYSYL-TRNA SYNTHETASE"/>
    <property type="match status" value="1"/>
</dbReference>
<comment type="caution">
    <text evidence="10">The sequence shown here is derived from an EMBL/GenBank/DDBJ whole genome shotgun (WGS) entry which is preliminary data.</text>
</comment>
<dbReference type="GO" id="GO:0006430">
    <property type="term" value="P:lysyl-tRNA aminoacylation"/>
    <property type="evidence" value="ECO:0007669"/>
    <property type="project" value="UniProtKB-UniRule"/>
</dbReference>
<dbReference type="PROSITE" id="PS50862">
    <property type="entry name" value="AA_TRNA_LIGASE_II"/>
    <property type="match status" value="1"/>
</dbReference>
<dbReference type="GO" id="GO:0005524">
    <property type="term" value="F:ATP binding"/>
    <property type="evidence" value="ECO:0007669"/>
    <property type="project" value="UniProtKB-UniRule"/>
</dbReference>
<protein>
    <recommendedName>
        <fullName evidence="7">Lysine--tRNA ligase</fullName>
        <ecNumber evidence="7">6.1.1.6</ecNumber>
    </recommendedName>
    <alternativeName>
        <fullName evidence="7">Lysyl-tRNA synthetase</fullName>
        <shortName evidence="7">LysRS</shortName>
    </alternativeName>
</protein>
<dbReference type="NCBIfam" id="NF001756">
    <property type="entry name" value="PRK00484.1"/>
    <property type="match status" value="1"/>
</dbReference>
<evidence type="ECO:0000256" key="8">
    <source>
        <dbReference type="RuleBase" id="RU000336"/>
    </source>
</evidence>
<dbReference type="Gene3D" id="3.30.930.10">
    <property type="entry name" value="Bira Bifunctional Protein, Domain 2"/>
    <property type="match status" value="1"/>
</dbReference>
<comment type="similarity">
    <text evidence="7">Belongs to the class-II aminoacyl-tRNA synthetase family.</text>
</comment>
<evidence type="ECO:0000256" key="4">
    <source>
        <dbReference type="ARBA" id="ARBA00022840"/>
    </source>
</evidence>
<keyword evidence="7 8" id="KW-0460">Magnesium</keyword>
<comment type="subcellular location">
    <subcellularLocation>
        <location evidence="7">Cytoplasm</location>
    </subcellularLocation>
</comment>
<dbReference type="GO" id="GO:0000049">
    <property type="term" value="F:tRNA binding"/>
    <property type="evidence" value="ECO:0007669"/>
    <property type="project" value="TreeGrafter"/>
</dbReference>
<dbReference type="InterPro" id="IPR018149">
    <property type="entry name" value="Lys-tRNA-synth_II_C"/>
</dbReference>
<dbReference type="InterPro" id="IPR045864">
    <property type="entry name" value="aa-tRNA-synth_II/BPL/LPL"/>
</dbReference>
<dbReference type="SUPFAM" id="SSF55681">
    <property type="entry name" value="Class II aaRS and biotin synthetases"/>
    <property type="match status" value="1"/>
</dbReference>
<dbReference type="SUPFAM" id="SSF50249">
    <property type="entry name" value="Nucleic acid-binding proteins"/>
    <property type="match status" value="1"/>
</dbReference>
<evidence type="ECO:0000256" key="2">
    <source>
        <dbReference type="ARBA" id="ARBA00022723"/>
    </source>
</evidence>
<comment type="cofactor">
    <cofactor evidence="7 8">
        <name>Mg(2+)</name>
        <dbReference type="ChEBI" id="CHEBI:18420"/>
    </cofactor>
    <text evidence="7 8">Binds 3 Mg(2+) ions per subunit.</text>
</comment>